<feature type="region of interest" description="Disordered" evidence="1">
    <location>
        <begin position="60"/>
        <end position="101"/>
    </location>
</feature>
<evidence type="ECO:0000313" key="3">
    <source>
        <dbReference type="Proteomes" id="UP001500618"/>
    </source>
</evidence>
<reference evidence="2 3" key="1">
    <citation type="journal article" date="2019" name="Int. J. Syst. Evol. Microbiol.">
        <title>The Global Catalogue of Microorganisms (GCM) 10K type strain sequencing project: providing services to taxonomists for standard genome sequencing and annotation.</title>
        <authorList>
            <consortium name="The Broad Institute Genomics Platform"/>
            <consortium name="The Broad Institute Genome Sequencing Center for Infectious Disease"/>
            <person name="Wu L."/>
            <person name="Ma J."/>
        </authorList>
    </citation>
    <scope>NUCLEOTIDE SEQUENCE [LARGE SCALE GENOMIC DNA]</scope>
    <source>
        <strain evidence="2 3">JCM 14718</strain>
    </source>
</reference>
<dbReference type="Proteomes" id="UP001500618">
    <property type="component" value="Unassembled WGS sequence"/>
</dbReference>
<evidence type="ECO:0000313" key="2">
    <source>
        <dbReference type="EMBL" id="GAA1676718.1"/>
    </source>
</evidence>
<organism evidence="2 3">
    <name type="scientific">Fodinicola feengrottensis</name>
    <dbReference type="NCBI Taxonomy" id="435914"/>
    <lineage>
        <taxon>Bacteria</taxon>
        <taxon>Bacillati</taxon>
        <taxon>Actinomycetota</taxon>
        <taxon>Actinomycetes</taxon>
        <taxon>Mycobacteriales</taxon>
        <taxon>Fodinicola</taxon>
    </lineage>
</organism>
<evidence type="ECO:0000256" key="1">
    <source>
        <dbReference type="SAM" id="MobiDB-lite"/>
    </source>
</evidence>
<dbReference type="EMBL" id="BAAANY010000009">
    <property type="protein sequence ID" value="GAA1676718.1"/>
    <property type="molecule type" value="Genomic_DNA"/>
</dbReference>
<comment type="caution">
    <text evidence="2">The sequence shown here is derived from an EMBL/GenBank/DDBJ whole genome shotgun (WGS) entry which is preliminary data.</text>
</comment>
<evidence type="ECO:0008006" key="4">
    <source>
        <dbReference type="Google" id="ProtNLM"/>
    </source>
</evidence>
<protein>
    <recommendedName>
        <fullName evidence="4">Tetrapyrrole methylase domain-containing protein</fullName>
    </recommendedName>
</protein>
<keyword evidence="3" id="KW-1185">Reference proteome</keyword>
<feature type="compositionally biased region" description="Basic and acidic residues" evidence="1">
    <location>
        <begin position="79"/>
        <end position="91"/>
    </location>
</feature>
<sequence length="101" mass="10651">MTEVRVVGLGEGPVDGSVELMQAAGTAVADGLACCWAIFAVSHCWARKAPVTANPAITTATTATPSTANGQTVRRSRQVRPEPCRKADPSWRRRNASASSR</sequence>
<proteinExistence type="predicted"/>
<gene>
    <name evidence="2" type="ORF">GCM10009765_27570</name>
</gene>
<name>A0ABN2GUB8_9ACTN</name>
<accession>A0ABN2GUB8</accession>